<name>W5Z3Q7_9GAMM</name>
<dbReference type="KEGG" id="msr:AU15_08915"/>
<accession>W5Z3Q7</accession>
<sequence>MGLFRGVVLSGARAFAKRRAVKADTGPAGAHELADIAMAFTCRFVQHLLVVLGKQTQRVGFGQVAVLGQGKYPA</sequence>
<dbReference type="HOGENOM" id="CLU_2683530_0_0_6"/>
<dbReference type="EMBL" id="CP007152">
    <property type="protein sequence ID" value="AHI33113.1"/>
    <property type="molecule type" value="Genomic_DNA"/>
</dbReference>
<dbReference type="Proteomes" id="UP000035081">
    <property type="component" value="Chromosome"/>
</dbReference>
<protein>
    <submittedName>
        <fullName evidence="1">Uncharacterized protein</fullName>
    </submittedName>
</protein>
<proteinExistence type="predicted"/>
<evidence type="ECO:0000313" key="2">
    <source>
        <dbReference type="Proteomes" id="UP000035081"/>
    </source>
</evidence>
<dbReference type="AlphaFoldDB" id="W5Z3Q7"/>
<organism evidence="1 2">
    <name type="scientific">Marinobacter salarius</name>
    <dbReference type="NCBI Taxonomy" id="1420917"/>
    <lineage>
        <taxon>Bacteria</taxon>
        <taxon>Pseudomonadati</taxon>
        <taxon>Pseudomonadota</taxon>
        <taxon>Gammaproteobacteria</taxon>
        <taxon>Pseudomonadales</taxon>
        <taxon>Marinobacteraceae</taxon>
        <taxon>Marinobacter</taxon>
    </lineage>
</organism>
<gene>
    <name evidence="1" type="ORF">AU15_08915</name>
</gene>
<evidence type="ECO:0000313" key="1">
    <source>
        <dbReference type="EMBL" id="AHI33113.1"/>
    </source>
</evidence>
<reference evidence="1 2" key="1">
    <citation type="journal article" date="2014" name="Genome Announc.">
        <title>Draft Genome Sequences of Marinobacter similis A3d10T and Marinobacter salarius R9SW1T.</title>
        <authorList>
            <person name="Ivanova E.P."/>
            <person name="Ng H.J."/>
            <person name="Webb H.K."/>
            <person name="Feng G."/>
            <person name="Oshima K."/>
            <person name="Hattori M."/>
            <person name="Ohkuma M."/>
            <person name="Sergeev A.F."/>
            <person name="Mikhailov V.V."/>
            <person name="Crawford R.J."/>
            <person name="Sawabe T."/>
        </authorList>
    </citation>
    <scope>NUCLEOTIDE SEQUENCE [LARGE SCALE GENOMIC DNA]</scope>
    <source>
        <strain evidence="2">A3d10 and R9SW1</strain>
    </source>
</reference>